<protein>
    <submittedName>
        <fullName evidence="1">DUF2267 domain-containing protein</fullName>
    </submittedName>
</protein>
<dbReference type="EMBL" id="VAWA01000007">
    <property type="protein sequence ID" value="TLP75741.1"/>
    <property type="molecule type" value="Genomic_DNA"/>
</dbReference>
<dbReference type="AlphaFoldDB" id="A0A5R9AAQ3"/>
<sequence>MQTEEMDTVIQNRAGLESAEQAHRTGTAVLSELGRLDLGTEAREVAAQLPAGYKDALANAEGSAEPVTKEQFLSRVESALEVDREAATQLAHAAISAAADAVTPGERTSFVNALPPEISGLATWS</sequence>
<dbReference type="Proteomes" id="UP000306544">
    <property type="component" value="Unassembled WGS sequence"/>
</dbReference>
<dbReference type="Pfam" id="PF10025">
    <property type="entry name" value="DUF2267"/>
    <property type="match status" value="1"/>
</dbReference>
<comment type="caution">
    <text evidence="1">The sequence shown here is derived from an EMBL/GenBank/DDBJ whole genome shotgun (WGS) entry which is preliminary data.</text>
</comment>
<organism evidence="1 2">
    <name type="scientific">Nesterenkonia sphaerica</name>
    <dbReference type="NCBI Taxonomy" id="1804988"/>
    <lineage>
        <taxon>Bacteria</taxon>
        <taxon>Bacillati</taxon>
        <taxon>Actinomycetota</taxon>
        <taxon>Actinomycetes</taxon>
        <taxon>Micrococcales</taxon>
        <taxon>Micrococcaceae</taxon>
        <taxon>Nesterenkonia</taxon>
    </lineage>
</organism>
<name>A0A5R9AAQ3_9MICC</name>
<dbReference type="InterPro" id="IPR038282">
    <property type="entry name" value="DUF2267_sf"/>
</dbReference>
<accession>A0A5R9AAQ3</accession>
<dbReference type="Gene3D" id="1.10.490.110">
    <property type="entry name" value="Uncharacterized conserved protein DUF2267"/>
    <property type="match status" value="1"/>
</dbReference>
<evidence type="ECO:0000313" key="2">
    <source>
        <dbReference type="Proteomes" id="UP000306544"/>
    </source>
</evidence>
<keyword evidence="2" id="KW-1185">Reference proteome</keyword>
<reference evidence="1 2" key="1">
    <citation type="submission" date="2019-05" db="EMBL/GenBank/DDBJ databases">
        <title>Nesterenkonia sp. GY239, isolated from the Southern Atlantic Ocean.</title>
        <authorList>
            <person name="Zhang G."/>
        </authorList>
    </citation>
    <scope>NUCLEOTIDE SEQUENCE [LARGE SCALE GENOMIC DNA]</scope>
    <source>
        <strain evidence="1 2">GY239</strain>
    </source>
</reference>
<evidence type="ECO:0000313" key="1">
    <source>
        <dbReference type="EMBL" id="TLP75741.1"/>
    </source>
</evidence>
<gene>
    <name evidence="1" type="ORF">FEF27_06830</name>
</gene>
<proteinExistence type="predicted"/>
<dbReference type="RefSeq" id="WP_138170106.1">
    <property type="nucleotide sequence ID" value="NZ_VAWA01000007.1"/>
</dbReference>
<dbReference type="InterPro" id="IPR018727">
    <property type="entry name" value="DUF2267"/>
</dbReference>
<dbReference type="OrthoDB" id="4964516at2"/>